<feature type="compositionally biased region" description="Basic and acidic residues" evidence="10">
    <location>
        <begin position="53"/>
        <end position="65"/>
    </location>
</feature>
<feature type="region of interest" description="Disordered" evidence="10">
    <location>
        <begin position="694"/>
        <end position="758"/>
    </location>
</feature>
<evidence type="ECO:0000313" key="12">
    <source>
        <dbReference type="EMBL" id="CCO66024.1"/>
    </source>
</evidence>
<keyword evidence="7" id="KW-0539">Nucleus</keyword>
<dbReference type="InterPro" id="IPR036890">
    <property type="entry name" value="HATPase_C_sf"/>
</dbReference>
<keyword evidence="13" id="KW-1185">Reference proteome</keyword>
<feature type="coiled-coil region" evidence="9">
    <location>
        <begin position="913"/>
        <end position="957"/>
    </location>
</feature>
<organism evidence="12 13">
    <name type="scientific">Bathycoccus prasinos</name>
    <dbReference type="NCBI Taxonomy" id="41875"/>
    <lineage>
        <taxon>Eukaryota</taxon>
        <taxon>Viridiplantae</taxon>
        <taxon>Chlorophyta</taxon>
        <taxon>Mamiellophyceae</taxon>
        <taxon>Mamiellales</taxon>
        <taxon>Bathycoccaceae</taxon>
        <taxon>Bathycoccus</taxon>
    </lineage>
</organism>
<feature type="compositionally biased region" description="Acidic residues" evidence="10">
    <location>
        <begin position="732"/>
        <end position="758"/>
    </location>
</feature>
<dbReference type="GO" id="GO:0004519">
    <property type="term" value="F:endonuclease activity"/>
    <property type="evidence" value="ECO:0007669"/>
    <property type="project" value="UniProtKB-KW"/>
</dbReference>
<keyword evidence="3" id="KW-0540">Nuclease</keyword>
<gene>
    <name evidence="12" type="ORF">Bathy07g02460</name>
</gene>
<keyword evidence="6 8" id="KW-0103">Bromodomain</keyword>
<dbReference type="eggNOG" id="KOG1474">
    <property type="taxonomic scope" value="Eukaryota"/>
</dbReference>
<reference evidence="12 13" key="1">
    <citation type="submission" date="2011-10" db="EMBL/GenBank/DDBJ databases">
        <authorList>
            <person name="Genoscope - CEA"/>
        </authorList>
    </citation>
    <scope>NUCLEOTIDE SEQUENCE [LARGE SCALE GENOMIC DNA]</scope>
    <source>
        <strain evidence="12 13">RCC 1105</strain>
    </source>
</reference>
<feature type="region of interest" description="Disordered" evidence="10">
    <location>
        <begin position="293"/>
        <end position="320"/>
    </location>
</feature>
<keyword evidence="4" id="KW-0378">Hydrolase</keyword>
<dbReference type="GO" id="GO:0016887">
    <property type="term" value="F:ATP hydrolysis activity"/>
    <property type="evidence" value="ECO:0007669"/>
    <property type="project" value="InterPro"/>
</dbReference>
<dbReference type="Pfam" id="PF00439">
    <property type="entry name" value="Bromodomain"/>
    <property type="match status" value="1"/>
</dbReference>
<feature type="domain" description="Bromo" evidence="11">
    <location>
        <begin position="545"/>
        <end position="629"/>
    </location>
</feature>
<feature type="compositionally biased region" description="Low complexity" evidence="10">
    <location>
        <begin position="27"/>
        <end position="44"/>
    </location>
</feature>
<comment type="similarity">
    <text evidence="2">Belongs to the MORC ATPase protein family.</text>
</comment>
<evidence type="ECO:0000256" key="9">
    <source>
        <dbReference type="SAM" id="Coils"/>
    </source>
</evidence>
<dbReference type="GO" id="GO:0031349">
    <property type="term" value="P:positive regulation of defense response"/>
    <property type="evidence" value="ECO:0007669"/>
    <property type="project" value="UniProtKB-ARBA"/>
</dbReference>
<dbReference type="EMBL" id="FO082272">
    <property type="protein sequence ID" value="CCO66024.1"/>
    <property type="molecule type" value="Genomic_DNA"/>
</dbReference>
<dbReference type="PANTHER" id="PTHR23336:SF76">
    <property type="entry name" value="MORC S5 DOMAIN-CONTAINING PROTEIN"/>
    <property type="match status" value="1"/>
</dbReference>
<dbReference type="OrthoDB" id="567073at2759"/>
<dbReference type="KEGG" id="bpg:Bathy07g02460"/>
<evidence type="ECO:0000256" key="6">
    <source>
        <dbReference type="ARBA" id="ARBA00023117"/>
    </source>
</evidence>
<feature type="coiled-coil region" evidence="9">
    <location>
        <begin position="773"/>
        <end position="865"/>
    </location>
</feature>
<dbReference type="PANTHER" id="PTHR23336">
    <property type="entry name" value="ZINC FINGER CW-TYPE COILED-COIL DOMAIN PROTEIN 3"/>
    <property type="match status" value="1"/>
</dbReference>
<dbReference type="Pfam" id="PF13589">
    <property type="entry name" value="HATPase_c_3"/>
    <property type="match status" value="1"/>
</dbReference>
<dbReference type="Proteomes" id="UP000198341">
    <property type="component" value="Chromosome 7"/>
</dbReference>
<accession>K8FHN9</accession>
<dbReference type="Gene3D" id="3.30.565.10">
    <property type="entry name" value="Histidine kinase-like ATPase, C-terminal domain"/>
    <property type="match status" value="1"/>
</dbReference>
<proteinExistence type="inferred from homology"/>
<evidence type="ECO:0000259" key="11">
    <source>
        <dbReference type="PROSITE" id="PS50014"/>
    </source>
</evidence>
<dbReference type="SUPFAM" id="SSF55874">
    <property type="entry name" value="ATPase domain of HSP90 chaperone/DNA topoisomerase II/histidine kinase"/>
    <property type="match status" value="1"/>
</dbReference>
<evidence type="ECO:0000256" key="3">
    <source>
        <dbReference type="ARBA" id="ARBA00022722"/>
    </source>
</evidence>
<dbReference type="AlphaFoldDB" id="K8FHN9"/>
<dbReference type="PROSITE" id="PS50014">
    <property type="entry name" value="BROMODOMAIN_2"/>
    <property type="match status" value="1"/>
</dbReference>
<evidence type="ECO:0000256" key="4">
    <source>
        <dbReference type="ARBA" id="ARBA00022759"/>
    </source>
</evidence>
<protein>
    <recommendedName>
        <fullName evidence="11">Bromo domain-containing protein</fullName>
    </recommendedName>
</protein>
<dbReference type="Gene3D" id="1.20.920.10">
    <property type="entry name" value="Bromodomain-like"/>
    <property type="match status" value="1"/>
</dbReference>
<name>K8FHN9_9CHLO</name>
<dbReference type="InterPro" id="IPR045261">
    <property type="entry name" value="MORC_ATPase"/>
</dbReference>
<evidence type="ECO:0000256" key="8">
    <source>
        <dbReference type="PROSITE-ProRule" id="PRU00035"/>
    </source>
</evidence>
<dbReference type="InterPro" id="IPR036427">
    <property type="entry name" value="Bromodomain-like_sf"/>
</dbReference>
<dbReference type="GO" id="GO:0005634">
    <property type="term" value="C:nucleus"/>
    <property type="evidence" value="ECO:0007669"/>
    <property type="project" value="UniProtKB-SubCell"/>
</dbReference>
<sequence>MPTQDMERFVELSHREEELDDEDVENENNNNENNNNDDTMNNNNSVGGSFETTTEKNRRMMEHSKSHPRMLKSNATSHVWPLGALAELLDNSQDRECGSTRVEVDAYVLNPSRDKGGYCITVQDDGVGMDRARLNNMLSFGFSDKEHLSGNVGRFGIGFKSGSMRLADDALILTKRDGMAHCALLSQSFLDAIGADDILIPMFSWKMEDGGRYLASEPTDATEWSSNMAIIENYCFTKSEKELLTEMDKIQGSHGTRVVLFNLRKREGESNGEGEREHEFDFSVGNDIRMLGDTEDKNNRGLSSKNTSRRPVFQQHRDGQQATLDVPEDYSLRAYMEVLYLRPRCAFYLRGEKIQPRCPISRLTKEYYVFPEYKPKGLAYGITVHCGYIEENSKLCGFHIYNKNRLIRLYQRFASQLQANCMMKDMLGVIEADCLEPTHNKQAFKESDMAYHRMKKHVTQCMNDYYFGVQNLRSAGKNGRERVVGKAVTRPKGKLSLGKKRKQAATDIIEDAPGAGADTEDSKLMNAAKANRPINRYKAILQRLMSDRNAFPFLEKVDPIALDIPDYLDIISHPMDFGTIFKRLEPEDEHGVPLETTYYTDSDPSKFANDVRLVFANAFTYNKPSELVYVQAEKLAQLFEREWVYKFPSSAYGAGGSLQPEMLKNKIKNLLETEKMLKKNANKKRKKMAAAAAAAAAEVKKEQPTGDVLKTENGPATADANGEAAKATPMEVEGEDLEDGDDDDDDDDEGPANPDDELNVQIVLDTYDDAAKKKWMEAQVEEVLEMKQKMRNQSTIVIEQQTKIANLEQNLKNAIQDLDVASLKRGSKGSKKQVDAANSHIVNQLAEARQQIIDQRLRIQKLQKAAQVRNGNTLNQAIQPVPAGLENLAKQGEQNQIIRMDDANIGVEQKELLQALHAATDKLEKQYTLLQLERQRAKGLEEKLKEEHEKAQQIQRLIGNSGAN</sequence>
<dbReference type="SUPFAM" id="SSF47370">
    <property type="entry name" value="Bromodomain"/>
    <property type="match status" value="1"/>
</dbReference>
<evidence type="ECO:0000256" key="1">
    <source>
        <dbReference type="ARBA" id="ARBA00004123"/>
    </source>
</evidence>
<dbReference type="InterPro" id="IPR001487">
    <property type="entry name" value="Bromodomain"/>
</dbReference>
<evidence type="ECO:0000256" key="10">
    <source>
        <dbReference type="SAM" id="MobiDB-lite"/>
    </source>
</evidence>
<evidence type="ECO:0000256" key="7">
    <source>
        <dbReference type="ARBA" id="ARBA00023242"/>
    </source>
</evidence>
<dbReference type="SMART" id="SM00297">
    <property type="entry name" value="BROMO"/>
    <property type="match status" value="1"/>
</dbReference>
<keyword evidence="4" id="KW-0255">Endonuclease</keyword>
<keyword evidence="5 9" id="KW-0175">Coiled coil</keyword>
<evidence type="ECO:0000256" key="5">
    <source>
        <dbReference type="ARBA" id="ARBA00023054"/>
    </source>
</evidence>
<dbReference type="InterPro" id="IPR041006">
    <property type="entry name" value="Morc_S5"/>
</dbReference>
<evidence type="ECO:0000256" key="2">
    <source>
        <dbReference type="ARBA" id="ARBA00007845"/>
    </source>
</evidence>
<dbReference type="GeneID" id="19014735"/>
<dbReference type="eggNOG" id="KOG1845">
    <property type="taxonomic scope" value="Eukaryota"/>
</dbReference>
<dbReference type="RefSeq" id="XP_007511936.1">
    <property type="nucleotide sequence ID" value="XM_007511874.1"/>
</dbReference>
<feature type="region of interest" description="Disordered" evidence="10">
    <location>
        <begin position="13"/>
        <end position="70"/>
    </location>
</feature>
<evidence type="ECO:0000313" key="13">
    <source>
        <dbReference type="Proteomes" id="UP000198341"/>
    </source>
</evidence>
<dbReference type="Pfam" id="PF17942">
    <property type="entry name" value="Morc6_S5"/>
    <property type="match status" value="1"/>
</dbReference>
<dbReference type="PRINTS" id="PR00503">
    <property type="entry name" value="BROMODOMAIN"/>
</dbReference>
<comment type="subcellular location">
    <subcellularLocation>
        <location evidence="1">Nucleus</location>
    </subcellularLocation>
</comment>